<dbReference type="FunFam" id="3.10.10.10:FF:000002">
    <property type="entry name" value="Retrovirus-related Pol polyprotein from transposon 17.6-like protein"/>
    <property type="match status" value="1"/>
</dbReference>
<dbReference type="OrthoDB" id="407598at2759"/>
<feature type="compositionally biased region" description="Acidic residues" evidence="2">
    <location>
        <begin position="322"/>
        <end position="333"/>
    </location>
</feature>
<feature type="domain" description="CCHC-type" evidence="3">
    <location>
        <begin position="285"/>
        <end position="301"/>
    </location>
</feature>
<dbReference type="GO" id="GO:0015074">
    <property type="term" value="P:DNA integration"/>
    <property type="evidence" value="ECO:0007669"/>
    <property type="project" value="InterPro"/>
</dbReference>
<comment type="caution">
    <text evidence="5">The sequence shown here is derived from an EMBL/GenBank/DDBJ whole genome shotgun (WGS) entry which is preliminary data.</text>
</comment>
<dbReference type="FunFam" id="3.30.70.270:FF:000063">
    <property type="entry name" value="Zinc knuckle domaincontaining protein"/>
    <property type="match status" value="1"/>
</dbReference>
<dbReference type="Proteomes" id="UP000694251">
    <property type="component" value="Chromosome 6"/>
</dbReference>
<dbReference type="InterPro" id="IPR001878">
    <property type="entry name" value="Znf_CCHC"/>
</dbReference>
<dbReference type="InterPro" id="IPR005162">
    <property type="entry name" value="Retrotrans_gag_dom"/>
</dbReference>
<feature type="compositionally biased region" description="Low complexity" evidence="2">
    <location>
        <begin position="599"/>
        <end position="611"/>
    </location>
</feature>
<gene>
    <name evidence="5" type="ORF">ISN44_As06g048010</name>
</gene>
<keyword evidence="6" id="KW-1185">Reference proteome</keyword>
<feature type="region of interest" description="Disordered" evidence="2">
    <location>
        <begin position="233"/>
        <end position="276"/>
    </location>
</feature>
<dbReference type="PROSITE" id="PS50994">
    <property type="entry name" value="INTEGRASE"/>
    <property type="match status" value="1"/>
</dbReference>
<feature type="compositionally biased region" description="Polar residues" evidence="2">
    <location>
        <begin position="622"/>
        <end position="632"/>
    </location>
</feature>
<feature type="domain" description="CCHC-type" evidence="3">
    <location>
        <begin position="650"/>
        <end position="666"/>
    </location>
</feature>
<dbReference type="Pfam" id="PF03732">
    <property type="entry name" value="Retrotrans_gag"/>
    <property type="match status" value="2"/>
</dbReference>
<feature type="region of interest" description="Disordered" evidence="2">
    <location>
        <begin position="307"/>
        <end position="333"/>
    </location>
</feature>
<sequence>MTRKQNKEETGEGARGEWQSNDWTEFRDALLTSQINLQNSITYSLRIMTETIAQHIGGLNQRPAHADNPFAPQPRRELLLDWIVSVEEILDFKDVPEDRRVVLVATKFRGKAASWWSQTKLTRARNDKSPIQTWDILKKKLRETFLPHNYDMTMFTRLQNLKQGSRTVDEYAEEFYALLTRNDIHDSEIQLVSRFIGGLRTQIQSSLAQFDPTTIGEAHRRAVSFEQQFRSSSWSSSSRNRSQDQSNLPAVPPARDSASSAENVTRNPQEEPVLRCSSRGTGSLRCYACGENGHRQTACPNQTRRGLLADDSQHNNKAVYDSSDDEDDKPEDESSCTIAGRVCSFIIELGSCGNVISEYTVFKLGLPFEKHATPYSLGWVIHDGAKNTYSFIWETHPIHPFASQPRRELVNFQRRDDRLQGNRWKASFRVEIPEFHGSIRGDQLLDWIVSVEEILDFKDVPEDRWVALVATKFRGQAASWWSQTKLTRARNDKSPIQTWDILKKKLRETFLPHNYDMTMFTRLQNLKQGSRTVNEYAEEFYALLTRNDIHDSEIQLVSRFIGGLRTQIQSSLAQFDPTTIGEAHRRAVSFEQQFRSSSWSSSSRNRSQDQSNLPAVPPARDSASSAENVTRNPQEEPVLRCSSRGTGSLRCYACGENGHRQTACPNQTRRGLLGRVCSFIIELDSCGNVISEYTVFKLGLPFEKHATPYSLGWVQDGTDVCISHMCLVLFSIGEHYKDRTWCDIAPIVACHLILGRPWEFNRKVIHDGAKNTYSFISETHQILLLPTRETPPPAVITLAIPLHVPSPMPAPSTLMCSYACFNEELQHEKVVFAVLTWPLKPDSPQSPSRFNKVLQEFENVFPEDLPSSLPPLRDIQHQIDLMPGTTLPNRPHYRMSPSEHEELRRQVEDLLKKGHIRESLSPCAVPALLIPKKDGSWRMCVDSRAINKITIDLKSGYHQIRICLGDEWKTAFKTREGLFEWLVMPFGLSNAPSTFMHIMNQALLLFIGKFVVVYFDDILIFSPSISAHEEHLRAFRDVLHKEKLFAAKKKCEFGIDQGLFLGYIVSSKSLSVDLFKIEVIRSWQVPRTVTEVRSFHGLASFYRHFVPHFSGLMAPITSYMKLGKFEWLDEADKAFQLIKKALTFAPVLVLTGVSQGGMDKFTLQDGFLFLGARLCVPQCSLRLQILGKGKASNAGLYLPLPFPTQPWTNISMDFVLGLPRTQRGHDSIFVVVDRFSKMAHFMPCKKTTGAVNVSSLIFREIYRLHGLPSSIVSDRDTRFLCHFWRSLWKLLRTSLDMSTTYHPQTDGQTEVTNRALGNLLHCLVGDNIKSWDTKLGKAEFAHNHAVNRSIGMSPFPIVYGVVPHPLDLSPLPDQTRIHGQAAEFVEELQ</sequence>
<dbReference type="Pfam" id="PF00098">
    <property type="entry name" value="zf-CCHC"/>
    <property type="match status" value="2"/>
</dbReference>
<dbReference type="PANTHER" id="PTHR35046:SF26">
    <property type="entry name" value="RNA-DIRECTED DNA POLYMERASE"/>
    <property type="match status" value="1"/>
</dbReference>
<dbReference type="PROSITE" id="PS50158">
    <property type="entry name" value="ZF_CCHC"/>
    <property type="match status" value="2"/>
</dbReference>
<dbReference type="CDD" id="cd00303">
    <property type="entry name" value="retropepsin_like"/>
    <property type="match status" value="1"/>
</dbReference>
<dbReference type="CDD" id="cd01647">
    <property type="entry name" value="RT_LTR"/>
    <property type="match status" value="1"/>
</dbReference>
<dbReference type="EMBL" id="JAEFBJ010000006">
    <property type="protein sequence ID" value="KAG7600729.1"/>
    <property type="molecule type" value="Genomic_DNA"/>
</dbReference>
<accession>A0A8T2CMI6</accession>
<proteinExistence type="predicted"/>
<dbReference type="InterPro" id="IPR000477">
    <property type="entry name" value="RT_dom"/>
</dbReference>
<evidence type="ECO:0000313" key="6">
    <source>
        <dbReference type="Proteomes" id="UP000694251"/>
    </source>
</evidence>
<dbReference type="SMART" id="SM00343">
    <property type="entry name" value="ZnF_C2HC"/>
    <property type="match status" value="2"/>
</dbReference>
<dbReference type="GO" id="GO:0008270">
    <property type="term" value="F:zinc ion binding"/>
    <property type="evidence" value="ECO:0007669"/>
    <property type="project" value="UniProtKB-KW"/>
</dbReference>
<dbReference type="GO" id="GO:0003676">
    <property type="term" value="F:nucleic acid binding"/>
    <property type="evidence" value="ECO:0007669"/>
    <property type="project" value="InterPro"/>
</dbReference>
<feature type="domain" description="Integrase catalytic" evidence="4">
    <location>
        <begin position="1202"/>
        <end position="1362"/>
    </location>
</feature>
<feature type="region of interest" description="Disordered" evidence="2">
    <location>
        <begin position="599"/>
        <end position="641"/>
    </location>
</feature>
<feature type="compositionally biased region" description="Polar residues" evidence="2">
    <location>
        <begin position="257"/>
        <end position="267"/>
    </location>
</feature>
<evidence type="ECO:0000313" key="5">
    <source>
        <dbReference type="EMBL" id="KAG7600729.1"/>
    </source>
</evidence>
<name>A0A8T2CMI6_ARASU</name>
<feature type="compositionally biased region" description="Low complexity" evidence="2">
    <location>
        <begin position="233"/>
        <end position="246"/>
    </location>
</feature>
<evidence type="ECO:0000259" key="4">
    <source>
        <dbReference type="PROSITE" id="PS50994"/>
    </source>
</evidence>
<organism evidence="5 6">
    <name type="scientific">Arabidopsis suecica</name>
    <name type="common">Swedish thale-cress</name>
    <name type="synonym">Cardaminopsis suecica</name>
    <dbReference type="NCBI Taxonomy" id="45249"/>
    <lineage>
        <taxon>Eukaryota</taxon>
        <taxon>Viridiplantae</taxon>
        <taxon>Streptophyta</taxon>
        <taxon>Embryophyta</taxon>
        <taxon>Tracheophyta</taxon>
        <taxon>Spermatophyta</taxon>
        <taxon>Magnoliopsida</taxon>
        <taxon>eudicotyledons</taxon>
        <taxon>Gunneridae</taxon>
        <taxon>Pentapetalae</taxon>
        <taxon>rosids</taxon>
        <taxon>malvids</taxon>
        <taxon>Brassicales</taxon>
        <taxon>Brassicaceae</taxon>
        <taxon>Camelineae</taxon>
        <taxon>Arabidopsis</taxon>
    </lineage>
</organism>
<evidence type="ECO:0000259" key="3">
    <source>
        <dbReference type="PROSITE" id="PS50158"/>
    </source>
</evidence>
<evidence type="ECO:0000256" key="2">
    <source>
        <dbReference type="SAM" id="MobiDB-lite"/>
    </source>
</evidence>
<dbReference type="Pfam" id="PF00078">
    <property type="entry name" value="RVT_1"/>
    <property type="match status" value="1"/>
</dbReference>
<dbReference type="PANTHER" id="PTHR35046">
    <property type="entry name" value="ZINC KNUCKLE (CCHC-TYPE) FAMILY PROTEIN"/>
    <property type="match status" value="1"/>
</dbReference>
<keyword evidence="1" id="KW-0862">Zinc</keyword>
<keyword evidence="1" id="KW-0479">Metal-binding</keyword>
<reference evidence="5 6" key="1">
    <citation type="submission" date="2020-12" db="EMBL/GenBank/DDBJ databases">
        <title>Concerted genomic and epigenomic changes stabilize Arabidopsis allopolyploids.</title>
        <authorList>
            <person name="Chen Z."/>
        </authorList>
    </citation>
    <scope>NUCLEOTIDE SEQUENCE [LARGE SCALE GENOMIC DNA]</scope>
    <source>
        <strain evidence="5">As9502</strain>
        <tissue evidence="5">Leaf</tissue>
    </source>
</reference>
<protein>
    <submittedName>
        <fullName evidence="5">Retrotransposon gag domain</fullName>
    </submittedName>
</protein>
<evidence type="ECO:0000256" key="1">
    <source>
        <dbReference type="PROSITE-ProRule" id="PRU00047"/>
    </source>
</evidence>
<keyword evidence="1" id="KW-0863">Zinc-finger</keyword>
<dbReference type="InterPro" id="IPR001584">
    <property type="entry name" value="Integrase_cat-core"/>
</dbReference>